<evidence type="ECO:0000313" key="12">
    <source>
        <dbReference type="Proteomes" id="UP000176339"/>
    </source>
</evidence>
<comment type="subcellular location">
    <subcellularLocation>
        <location evidence="1 8">Cell membrane</location>
        <topology evidence="1 8">Multi-pass membrane protein</topology>
    </subcellularLocation>
</comment>
<dbReference type="GO" id="GO:0009306">
    <property type="term" value="P:protein secretion"/>
    <property type="evidence" value="ECO:0007669"/>
    <property type="project" value="InterPro"/>
</dbReference>
<dbReference type="InterPro" id="IPR042094">
    <property type="entry name" value="T2SS_GspF_sf"/>
</dbReference>
<gene>
    <name evidence="11" type="ORF">A2846_04325</name>
</gene>
<comment type="similarity">
    <text evidence="2 8">Belongs to the GSP F family.</text>
</comment>
<proteinExistence type="inferred from homology"/>
<dbReference type="AlphaFoldDB" id="A0A1F5NYW0"/>
<evidence type="ECO:0000256" key="4">
    <source>
        <dbReference type="ARBA" id="ARBA00022475"/>
    </source>
</evidence>
<feature type="domain" description="Type II secretion system protein GspF" evidence="10">
    <location>
        <begin position="139"/>
        <end position="262"/>
    </location>
</feature>
<feature type="transmembrane region" description="Helical" evidence="9">
    <location>
        <begin position="243"/>
        <end position="264"/>
    </location>
</feature>
<dbReference type="PRINTS" id="PR00812">
    <property type="entry name" value="BCTERIALGSPF"/>
</dbReference>
<accession>A0A1F5NYW0</accession>
<protein>
    <recommendedName>
        <fullName evidence="10">Type II secretion system protein GspF domain-containing protein</fullName>
    </recommendedName>
</protein>
<dbReference type="EMBL" id="MFEN01000063">
    <property type="protein sequence ID" value="OGE82838.1"/>
    <property type="molecule type" value="Genomic_DNA"/>
</dbReference>
<evidence type="ECO:0000259" key="10">
    <source>
        <dbReference type="Pfam" id="PF00482"/>
    </source>
</evidence>
<evidence type="ECO:0000256" key="2">
    <source>
        <dbReference type="ARBA" id="ARBA00005745"/>
    </source>
</evidence>
<evidence type="ECO:0000256" key="9">
    <source>
        <dbReference type="SAM" id="Phobius"/>
    </source>
</evidence>
<dbReference type="GO" id="GO:0005886">
    <property type="term" value="C:plasma membrane"/>
    <property type="evidence" value="ECO:0007669"/>
    <property type="project" value="UniProtKB-SubCell"/>
</dbReference>
<reference evidence="11 12" key="1">
    <citation type="journal article" date="2016" name="Nat. Commun.">
        <title>Thousands of microbial genomes shed light on interconnected biogeochemical processes in an aquifer system.</title>
        <authorList>
            <person name="Anantharaman K."/>
            <person name="Brown C.T."/>
            <person name="Hug L.A."/>
            <person name="Sharon I."/>
            <person name="Castelle C.J."/>
            <person name="Probst A.J."/>
            <person name="Thomas B.C."/>
            <person name="Singh A."/>
            <person name="Wilkins M.J."/>
            <person name="Karaoz U."/>
            <person name="Brodie E.L."/>
            <person name="Williams K.H."/>
            <person name="Hubbard S.S."/>
            <person name="Banfield J.F."/>
        </authorList>
    </citation>
    <scope>NUCLEOTIDE SEQUENCE [LARGE SCALE GENOMIC DNA]</scope>
</reference>
<keyword evidence="7 9" id="KW-0472">Membrane</keyword>
<evidence type="ECO:0000256" key="3">
    <source>
        <dbReference type="ARBA" id="ARBA00022448"/>
    </source>
</evidence>
<evidence type="ECO:0000256" key="7">
    <source>
        <dbReference type="ARBA" id="ARBA00023136"/>
    </source>
</evidence>
<dbReference type="InterPro" id="IPR001992">
    <property type="entry name" value="T2SS_GspF/T4SS_PilC_CS"/>
</dbReference>
<dbReference type="InterPro" id="IPR003004">
    <property type="entry name" value="GspF/PilC"/>
</dbReference>
<organism evidence="11 12">
    <name type="scientific">Candidatus Doudnabacteria bacterium RIFCSPHIGHO2_01_FULL_49_9</name>
    <dbReference type="NCBI Taxonomy" id="1817827"/>
    <lineage>
        <taxon>Bacteria</taxon>
        <taxon>Candidatus Doudnaibacteriota</taxon>
    </lineage>
</organism>
<keyword evidence="3 8" id="KW-0813">Transport</keyword>
<dbReference type="PANTHER" id="PTHR30012:SF0">
    <property type="entry name" value="TYPE II SECRETION SYSTEM PROTEIN F-RELATED"/>
    <property type="match status" value="1"/>
</dbReference>
<dbReference type="InterPro" id="IPR018076">
    <property type="entry name" value="T2SS_GspF_dom"/>
</dbReference>
<evidence type="ECO:0000256" key="1">
    <source>
        <dbReference type="ARBA" id="ARBA00004651"/>
    </source>
</evidence>
<dbReference type="PROSITE" id="PS00874">
    <property type="entry name" value="T2SP_F"/>
    <property type="match status" value="1"/>
</dbReference>
<comment type="caution">
    <text evidence="11">The sequence shown here is derived from an EMBL/GenBank/DDBJ whole genome shotgun (WGS) entry which is preliminary data.</text>
</comment>
<dbReference type="Pfam" id="PF00482">
    <property type="entry name" value="T2SSF"/>
    <property type="match status" value="2"/>
</dbReference>
<evidence type="ECO:0000256" key="5">
    <source>
        <dbReference type="ARBA" id="ARBA00022692"/>
    </source>
</evidence>
<name>A0A1F5NYW0_9BACT</name>
<keyword evidence="5 8" id="KW-0812">Transmembrane</keyword>
<dbReference type="Gene3D" id="1.20.81.30">
    <property type="entry name" value="Type II secretion system (T2SS), domain F"/>
    <property type="match status" value="2"/>
</dbReference>
<keyword evidence="6 9" id="KW-1133">Transmembrane helix</keyword>
<evidence type="ECO:0000313" key="11">
    <source>
        <dbReference type="EMBL" id="OGE82838.1"/>
    </source>
</evidence>
<feature type="transmembrane region" description="Helical" evidence="9">
    <location>
        <begin position="32"/>
        <end position="58"/>
    </location>
</feature>
<sequence length="272" mass="30694">MVRVGEMSGSLPENLEYLAVELKKKQELRRKVIGSLIYPVIIVIATLGIAGMLVLYVFPKILPIFKSLNFDLPWTTRALIWVSDLFLQHGLLIFGGFAFLVVAFFVALMFKPFRMGVHHVILKLPIFGRLSQTYQMANFCRTMGVLLRCDVMIVDATVIIAEITSNLVYRKHYYLISENLRSGQPISQHLQKKERLFPPIMSQMVSVGEMAGNLSDTLAYLGDMYEDEVDDTTKNLSTVIEPVLMVFMGLLVGFIAVSVITPIYEVTQSIHP</sequence>
<dbReference type="PANTHER" id="PTHR30012">
    <property type="entry name" value="GENERAL SECRETION PATHWAY PROTEIN"/>
    <property type="match status" value="1"/>
</dbReference>
<dbReference type="Proteomes" id="UP000176339">
    <property type="component" value="Unassembled WGS sequence"/>
</dbReference>
<evidence type="ECO:0000256" key="8">
    <source>
        <dbReference type="RuleBase" id="RU003923"/>
    </source>
</evidence>
<keyword evidence="4" id="KW-1003">Cell membrane</keyword>
<feature type="domain" description="Type II secretion system protein GspF" evidence="10">
    <location>
        <begin position="1"/>
        <end position="59"/>
    </location>
</feature>
<feature type="transmembrane region" description="Helical" evidence="9">
    <location>
        <begin position="78"/>
        <end position="110"/>
    </location>
</feature>
<evidence type="ECO:0000256" key="6">
    <source>
        <dbReference type="ARBA" id="ARBA00022989"/>
    </source>
</evidence>